<gene>
    <name evidence="3" type="ORF">KMZ68_12365</name>
</gene>
<dbReference type="KEGG" id="bsei:KMZ68_12365"/>
<keyword evidence="2" id="KW-0472">Membrane</keyword>
<sequence>MFAKFTERGRTTLLSSPAQLFPAKNRHNFFLQITRRTRRGHMRKSGAILLGPIAVLAVLSAPVLAKSAGAQKAEAKSALSGCSAYEQAPDGSWKQLPCQEISSGGATHQRSAPSSSGGDDNR</sequence>
<protein>
    <submittedName>
        <fullName evidence="3">Uncharacterized protein</fullName>
    </submittedName>
</protein>
<keyword evidence="2" id="KW-1133">Transmembrane helix</keyword>
<name>A0A975NSN1_9BRAD</name>
<organism evidence="3 4">
    <name type="scientific">Bradyrhizobium sediminis</name>
    <dbReference type="NCBI Taxonomy" id="2840469"/>
    <lineage>
        <taxon>Bacteria</taxon>
        <taxon>Pseudomonadati</taxon>
        <taxon>Pseudomonadota</taxon>
        <taxon>Alphaproteobacteria</taxon>
        <taxon>Hyphomicrobiales</taxon>
        <taxon>Nitrobacteraceae</taxon>
        <taxon>Bradyrhizobium</taxon>
    </lineage>
</organism>
<proteinExistence type="predicted"/>
<evidence type="ECO:0000313" key="3">
    <source>
        <dbReference type="EMBL" id="QWG20557.1"/>
    </source>
</evidence>
<dbReference type="RefSeq" id="WP_215616020.1">
    <property type="nucleotide sequence ID" value="NZ_CP076135.1"/>
</dbReference>
<evidence type="ECO:0000256" key="2">
    <source>
        <dbReference type="SAM" id="Phobius"/>
    </source>
</evidence>
<feature type="transmembrane region" description="Helical" evidence="2">
    <location>
        <begin position="45"/>
        <end position="65"/>
    </location>
</feature>
<dbReference type="Proteomes" id="UP000680805">
    <property type="component" value="Chromosome"/>
</dbReference>
<reference evidence="3" key="1">
    <citation type="submission" date="2021-06" db="EMBL/GenBank/DDBJ databases">
        <title>Bradyrhizobium sp. S2-11-2 Genome sequencing.</title>
        <authorList>
            <person name="Jin L."/>
        </authorList>
    </citation>
    <scope>NUCLEOTIDE SEQUENCE</scope>
    <source>
        <strain evidence="3">S2-11-2</strain>
    </source>
</reference>
<feature type="compositionally biased region" description="Polar residues" evidence="1">
    <location>
        <begin position="100"/>
        <end position="122"/>
    </location>
</feature>
<dbReference type="AlphaFoldDB" id="A0A975NSN1"/>
<keyword evidence="2" id="KW-0812">Transmembrane</keyword>
<dbReference type="EMBL" id="CP076135">
    <property type="protein sequence ID" value="QWG20557.1"/>
    <property type="molecule type" value="Genomic_DNA"/>
</dbReference>
<feature type="region of interest" description="Disordered" evidence="1">
    <location>
        <begin position="86"/>
        <end position="122"/>
    </location>
</feature>
<evidence type="ECO:0000256" key="1">
    <source>
        <dbReference type="SAM" id="MobiDB-lite"/>
    </source>
</evidence>
<accession>A0A975NSN1</accession>
<evidence type="ECO:0000313" key="4">
    <source>
        <dbReference type="Proteomes" id="UP000680805"/>
    </source>
</evidence>